<keyword evidence="2" id="KW-1185">Reference proteome</keyword>
<evidence type="ECO:0000313" key="2">
    <source>
        <dbReference type="Proteomes" id="UP000275846"/>
    </source>
</evidence>
<dbReference type="AlphaFoldDB" id="A0A3P7CA64"/>
<organism evidence="1 2">
    <name type="scientific">Schistocephalus solidus</name>
    <name type="common">Tapeworm</name>
    <dbReference type="NCBI Taxonomy" id="70667"/>
    <lineage>
        <taxon>Eukaryota</taxon>
        <taxon>Metazoa</taxon>
        <taxon>Spiralia</taxon>
        <taxon>Lophotrochozoa</taxon>
        <taxon>Platyhelminthes</taxon>
        <taxon>Cestoda</taxon>
        <taxon>Eucestoda</taxon>
        <taxon>Diphyllobothriidea</taxon>
        <taxon>Diphyllobothriidae</taxon>
        <taxon>Schistocephalus</taxon>
    </lineage>
</organism>
<protein>
    <submittedName>
        <fullName evidence="1">Uncharacterized protein</fullName>
    </submittedName>
</protein>
<dbReference type="OrthoDB" id="8909951at2759"/>
<dbReference type="Proteomes" id="UP000275846">
    <property type="component" value="Unassembled WGS sequence"/>
</dbReference>
<accession>A0A3P7CA64</accession>
<proteinExistence type="predicted"/>
<gene>
    <name evidence="1" type="ORF">SSLN_LOCUS4610</name>
</gene>
<sequence>MHAPDNNATVESRWCQLRNVIQSNALKVLGHARRQNQDWFDDNDVDISNLLAEKNGLHKAYMNLRTDATIAAFFRCRRLVRQRMRKMQDAWMIRKAEEIQGSECTTLLTEKSQILKRWAERFRNVLNCSSALSDADINRLPRVDTNNDLDLPTSLLETIQAVQQISSGKAPESDAIPPEVYKHGGPRMMAGLTTLFQEM</sequence>
<name>A0A3P7CA64_SCHSO</name>
<reference evidence="1 2" key="1">
    <citation type="submission" date="2018-11" db="EMBL/GenBank/DDBJ databases">
        <authorList>
            <consortium name="Pathogen Informatics"/>
        </authorList>
    </citation>
    <scope>NUCLEOTIDE SEQUENCE [LARGE SCALE GENOMIC DNA]</scope>
    <source>
        <strain evidence="1 2">NST_G2</strain>
    </source>
</reference>
<dbReference type="EMBL" id="UYSU01032931">
    <property type="protein sequence ID" value="VDL90995.1"/>
    <property type="molecule type" value="Genomic_DNA"/>
</dbReference>
<evidence type="ECO:0000313" key="1">
    <source>
        <dbReference type="EMBL" id="VDL90995.1"/>
    </source>
</evidence>